<accession>A0ABV9I5A6</accession>
<protein>
    <submittedName>
        <fullName evidence="1">Uncharacterized protein</fullName>
    </submittedName>
</protein>
<gene>
    <name evidence="1" type="ORF">ACFO3O_21365</name>
</gene>
<dbReference type="Proteomes" id="UP001596043">
    <property type="component" value="Unassembled WGS sequence"/>
</dbReference>
<dbReference type="EMBL" id="JBHSFV010000020">
    <property type="protein sequence ID" value="MFC4636470.1"/>
    <property type="molecule type" value="Genomic_DNA"/>
</dbReference>
<proteinExistence type="predicted"/>
<keyword evidence="2" id="KW-1185">Reference proteome</keyword>
<sequence>MNHQSKRNYHPLIIILFTSGMLSVDELNKIPRTTKHNWKQFQHDNYYGHQWASSYIKQFDDIKDVFQSKFTARAIKTILKTRRGFYNMLGELVHHKNLLKQHANSIVTSIEDMAKFSEVTIIKACKFYGISKDWYYAQKRKVSCSTSLFKQCYRQYPNQLTLKEVTNIEFLVKGSENTKKPITTIYYNAILKKSYRLWTYYL</sequence>
<evidence type="ECO:0000313" key="1">
    <source>
        <dbReference type="EMBL" id="MFC4636470.1"/>
    </source>
</evidence>
<comment type="caution">
    <text evidence="1">The sequence shown here is derived from an EMBL/GenBank/DDBJ whole genome shotgun (WGS) entry which is preliminary data.</text>
</comment>
<dbReference type="RefSeq" id="WP_379982696.1">
    <property type="nucleotide sequence ID" value="NZ_JBHSFV010000020.1"/>
</dbReference>
<evidence type="ECO:0000313" key="2">
    <source>
        <dbReference type="Proteomes" id="UP001596043"/>
    </source>
</evidence>
<name>A0ABV9I5A6_9FLAO</name>
<organism evidence="1 2">
    <name type="scientific">Dokdonia ponticola</name>
    <dbReference type="NCBI Taxonomy" id="2041041"/>
    <lineage>
        <taxon>Bacteria</taxon>
        <taxon>Pseudomonadati</taxon>
        <taxon>Bacteroidota</taxon>
        <taxon>Flavobacteriia</taxon>
        <taxon>Flavobacteriales</taxon>
        <taxon>Flavobacteriaceae</taxon>
        <taxon>Dokdonia</taxon>
    </lineage>
</organism>
<reference evidence="2" key="1">
    <citation type="journal article" date="2019" name="Int. J. Syst. Evol. Microbiol.">
        <title>The Global Catalogue of Microorganisms (GCM) 10K type strain sequencing project: providing services to taxonomists for standard genome sequencing and annotation.</title>
        <authorList>
            <consortium name="The Broad Institute Genomics Platform"/>
            <consortium name="The Broad Institute Genome Sequencing Center for Infectious Disease"/>
            <person name="Wu L."/>
            <person name="Ma J."/>
        </authorList>
    </citation>
    <scope>NUCLEOTIDE SEQUENCE [LARGE SCALE GENOMIC DNA]</scope>
    <source>
        <strain evidence="2">YJ-61-S</strain>
    </source>
</reference>